<comment type="caution">
    <text evidence="16">The sequence shown here is derived from an EMBL/GenBank/DDBJ whole genome shotgun (WGS) entry which is preliminary data.</text>
</comment>
<evidence type="ECO:0000256" key="14">
    <source>
        <dbReference type="RuleBase" id="RU004011"/>
    </source>
</evidence>
<dbReference type="HAMAP" id="MF_00451">
    <property type="entry name" value="NDP_kinase"/>
    <property type="match status" value="1"/>
</dbReference>
<dbReference type="PROSITE" id="PS51374">
    <property type="entry name" value="NDPK_LIKE"/>
    <property type="match status" value="1"/>
</dbReference>
<dbReference type="GO" id="GO:0005524">
    <property type="term" value="F:ATP binding"/>
    <property type="evidence" value="ECO:0007669"/>
    <property type="project" value="UniProtKB-UniRule"/>
</dbReference>
<evidence type="ECO:0000256" key="8">
    <source>
        <dbReference type="ARBA" id="ARBA00022777"/>
    </source>
</evidence>
<evidence type="ECO:0000256" key="12">
    <source>
        <dbReference type="HAMAP-Rule" id="MF_00451"/>
    </source>
</evidence>
<dbReference type="GeneID" id="78351978"/>
<dbReference type="AlphaFoldDB" id="A0AB34WYK6"/>
<dbReference type="GO" id="GO:0046872">
    <property type="term" value="F:metal ion binding"/>
    <property type="evidence" value="ECO:0007669"/>
    <property type="project" value="UniProtKB-KW"/>
</dbReference>
<evidence type="ECO:0000256" key="6">
    <source>
        <dbReference type="ARBA" id="ARBA00022723"/>
    </source>
</evidence>
<dbReference type="SMART" id="SM00562">
    <property type="entry name" value="NDK"/>
    <property type="match status" value="1"/>
</dbReference>
<evidence type="ECO:0000256" key="11">
    <source>
        <dbReference type="ARBA" id="ARBA00023080"/>
    </source>
</evidence>
<evidence type="ECO:0000256" key="1">
    <source>
        <dbReference type="ARBA" id="ARBA00001946"/>
    </source>
</evidence>
<dbReference type="GO" id="GO:0005737">
    <property type="term" value="C:cytoplasm"/>
    <property type="evidence" value="ECO:0007669"/>
    <property type="project" value="UniProtKB-SubCell"/>
</dbReference>
<reference evidence="17 19" key="2">
    <citation type="submission" date="2017-09" db="EMBL/GenBank/DDBJ databases">
        <title>Bacterial strain isolated from the female urinary microbiota.</title>
        <authorList>
            <person name="Thomas-White K."/>
            <person name="Kumar N."/>
            <person name="Forster S."/>
            <person name="Putonti C."/>
            <person name="Lawley T."/>
            <person name="Wolfe A.J."/>
        </authorList>
    </citation>
    <scope>NUCLEOTIDE SEQUENCE [LARGE SCALE GENOMIC DNA]</scope>
    <source>
        <strain evidence="17 19">UMB0744</strain>
    </source>
</reference>
<evidence type="ECO:0000256" key="5">
    <source>
        <dbReference type="ARBA" id="ARBA00022679"/>
    </source>
</evidence>
<comment type="subunit">
    <text evidence="12">Homotetramer.</text>
</comment>
<comment type="cofactor">
    <cofactor evidence="1 12">
        <name>Mg(2+)</name>
        <dbReference type="ChEBI" id="CHEBI:18420"/>
    </cofactor>
</comment>
<accession>A0AB34WYK6</accession>
<evidence type="ECO:0000256" key="4">
    <source>
        <dbReference type="ARBA" id="ARBA00017632"/>
    </source>
</evidence>
<dbReference type="GO" id="GO:0006241">
    <property type="term" value="P:CTP biosynthetic process"/>
    <property type="evidence" value="ECO:0007669"/>
    <property type="project" value="UniProtKB-UniRule"/>
</dbReference>
<feature type="binding site" evidence="12 13">
    <location>
        <position position="66"/>
    </location>
    <ligand>
        <name>ATP</name>
        <dbReference type="ChEBI" id="CHEBI:30616"/>
    </ligand>
</feature>
<dbReference type="Proteomes" id="UP000243201">
    <property type="component" value="Unassembled WGS sequence"/>
</dbReference>
<evidence type="ECO:0000256" key="10">
    <source>
        <dbReference type="ARBA" id="ARBA00022842"/>
    </source>
</evidence>
<evidence type="ECO:0000313" key="19">
    <source>
        <dbReference type="Proteomes" id="UP000243201"/>
    </source>
</evidence>
<dbReference type="EMBL" id="PNGC01000001">
    <property type="protein sequence ID" value="PMB90604.1"/>
    <property type="molecule type" value="Genomic_DNA"/>
</dbReference>
<dbReference type="SUPFAM" id="SSF54919">
    <property type="entry name" value="Nucleoside diphosphate kinase, NDK"/>
    <property type="match status" value="1"/>
</dbReference>
<organism evidence="16 18">
    <name type="scientific">Varibaculum cambriense</name>
    <dbReference type="NCBI Taxonomy" id="184870"/>
    <lineage>
        <taxon>Bacteria</taxon>
        <taxon>Bacillati</taxon>
        <taxon>Actinomycetota</taxon>
        <taxon>Actinomycetes</taxon>
        <taxon>Actinomycetales</taxon>
        <taxon>Actinomycetaceae</taxon>
        <taxon>Varibaculum</taxon>
    </lineage>
</organism>
<comment type="similarity">
    <text evidence="2 12 13 14">Belongs to the NDK family.</text>
</comment>
<keyword evidence="7 12" id="KW-0547">Nucleotide-binding</keyword>
<evidence type="ECO:0000256" key="7">
    <source>
        <dbReference type="ARBA" id="ARBA00022741"/>
    </source>
</evidence>
<gene>
    <name evidence="12" type="primary">ndk</name>
    <name evidence="17" type="ORF">CJ240_02410</name>
    <name evidence="16" type="ORF">HMPREF1862_01135</name>
</gene>
<feature type="domain" description="Nucleoside diphosphate kinase-like" evidence="15">
    <location>
        <begin position="10"/>
        <end position="149"/>
    </location>
</feature>
<dbReference type="Proteomes" id="UP000070572">
    <property type="component" value="Unassembled WGS sequence"/>
</dbReference>
<evidence type="ECO:0000256" key="2">
    <source>
        <dbReference type="ARBA" id="ARBA00008142"/>
    </source>
</evidence>
<dbReference type="EMBL" id="LSDN01000015">
    <property type="protein sequence ID" value="KXB80453.1"/>
    <property type="molecule type" value="Genomic_DNA"/>
</dbReference>
<dbReference type="InterPro" id="IPR034907">
    <property type="entry name" value="NDK-like_dom"/>
</dbReference>
<feature type="binding site" evidence="12 13">
    <location>
        <position position="94"/>
    </location>
    <ligand>
        <name>ATP</name>
        <dbReference type="ChEBI" id="CHEBI:30616"/>
    </ligand>
</feature>
<evidence type="ECO:0000256" key="13">
    <source>
        <dbReference type="PROSITE-ProRule" id="PRU00706"/>
    </source>
</evidence>
<dbReference type="RefSeq" id="WP_022864082.1">
    <property type="nucleotide sequence ID" value="NZ_CAUPGC010000001.1"/>
</dbReference>
<dbReference type="EC" id="2.7.4.6" evidence="3 12"/>
<evidence type="ECO:0000313" key="17">
    <source>
        <dbReference type="EMBL" id="PMB90604.1"/>
    </source>
</evidence>
<evidence type="ECO:0000256" key="3">
    <source>
        <dbReference type="ARBA" id="ARBA00012966"/>
    </source>
</evidence>
<dbReference type="GO" id="GO:0004550">
    <property type="term" value="F:nucleoside diphosphate kinase activity"/>
    <property type="evidence" value="ECO:0007669"/>
    <property type="project" value="UniProtKB-UniRule"/>
</dbReference>
<dbReference type="NCBIfam" id="NF001908">
    <property type="entry name" value="PRK00668.1"/>
    <property type="match status" value="1"/>
</dbReference>
<protein>
    <recommendedName>
        <fullName evidence="4 12">Nucleoside diphosphate kinase</fullName>
        <shortName evidence="12">NDK</shortName>
        <shortName evidence="12">NDP kinase</shortName>
        <ecNumber evidence="3 12">2.7.4.6</ecNumber>
    </recommendedName>
    <alternativeName>
        <fullName evidence="12">Nucleoside-2-P kinase</fullName>
    </alternativeName>
</protein>
<dbReference type="CDD" id="cd04413">
    <property type="entry name" value="NDPk_I"/>
    <property type="match status" value="1"/>
</dbReference>
<comment type="catalytic activity">
    <reaction evidence="12">
        <text>a ribonucleoside 5'-diphosphate + ATP = a ribonucleoside 5'-triphosphate + ADP</text>
        <dbReference type="Rhea" id="RHEA:18113"/>
        <dbReference type="ChEBI" id="CHEBI:30616"/>
        <dbReference type="ChEBI" id="CHEBI:57930"/>
        <dbReference type="ChEBI" id="CHEBI:61557"/>
        <dbReference type="ChEBI" id="CHEBI:456216"/>
        <dbReference type="EC" id="2.7.4.6"/>
    </reaction>
</comment>
<keyword evidence="11 12" id="KW-0546">Nucleotide metabolism</keyword>
<feature type="binding site" evidence="12 13">
    <location>
        <position position="125"/>
    </location>
    <ligand>
        <name>ATP</name>
        <dbReference type="ChEBI" id="CHEBI:30616"/>
    </ligand>
</feature>
<feature type="active site" description="Pros-phosphohistidine intermediate" evidence="12 13">
    <location>
        <position position="128"/>
    </location>
</feature>
<evidence type="ECO:0000313" key="18">
    <source>
        <dbReference type="Proteomes" id="UP000070572"/>
    </source>
</evidence>
<proteinExistence type="inferred from homology"/>
<keyword evidence="19" id="KW-1185">Reference proteome</keyword>
<feature type="binding site" evidence="12 13">
    <location>
        <position position="18"/>
    </location>
    <ligand>
        <name>ATP</name>
        <dbReference type="ChEBI" id="CHEBI:30616"/>
    </ligand>
</feature>
<dbReference type="Pfam" id="PF00334">
    <property type="entry name" value="NDK"/>
    <property type="match status" value="1"/>
</dbReference>
<sequence length="149" mass="16443">MSGLKLDPNKEYTLMLVKPDGYHRGLVGKILARIEQKGYAIVALRVAEATDDELQDHYEEHRGKHFFESMVDFMQSGKIVAAVIEGTRVVEGVRSLVGSTNPTEAAPGTIRGDFGRDYDSGHIQNLVHAADSTASAAREIKIWFPEISE</sequence>
<name>A0AB34WYK6_9ACTO</name>
<dbReference type="Gene3D" id="3.30.70.141">
    <property type="entry name" value="Nucleoside diphosphate kinase-like domain"/>
    <property type="match status" value="1"/>
</dbReference>
<dbReference type="InterPro" id="IPR001564">
    <property type="entry name" value="Nucleoside_diP_kinase"/>
</dbReference>
<keyword evidence="5 12" id="KW-0808">Transferase</keyword>
<dbReference type="InterPro" id="IPR036850">
    <property type="entry name" value="NDK-like_dom_sf"/>
</dbReference>
<dbReference type="GO" id="GO:0006183">
    <property type="term" value="P:GTP biosynthetic process"/>
    <property type="evidence" value="ECO:0007669"/>
    <property type="project" value="UniProtKB-UniRule"/>
</dbReference>
<dbReference type="PANTHER" id="PTHR11349">
    <property type="entry name" value="NUCLEOSIDE DIPHOSPHATE KINASE"/>
    <property type="match status" value="1"/>
</dbReference>
<keyword evidence="6 12" id="KW-0479">Metal-binding</keyword>
<feature type="binding site" evidence="12 13">
    <location>
        <position position="100"/>
    </location>
    <ligand>
        <name>ATP</name>
        <dbReference type="ChEBI" id="CHEBI:30616"/>
    </ligand>
</feature>
<evidence type="ECO:0000259" key="15">
    <source>
        <dbReference type="SMART" id="SM00562"/>
    </source>
</evidence>
<dbReference type="PRINTS" id="PR01243">
    <property type="entry name" value="NUCDPKINASE"/>
</dbReference>
<keyword evidence="10 12" id="KW-0460">Magnesium</keyword>
<dbReference type="GO" id="GO:0006228">
    <property type="term" value="P:UTP biosynthetic process"/>
    <property type="evidence" value="ECO:0007669"/>
    <property type="project" value="UniProtKB-UniRule"/>
</dbReference>
<comment type="subcellular location">
    <subcellularLocation>
        <location evidence="12">Cytoplasm</location>
    </subcellularLocation>
</comment>
<keyword evidence="8 12" id="KW-0418">Kinase</keyword>
<comment type="catalytic activity">
    <reaction evidence="12">
        <text>a 2'-deoxyribonucleoside 5'-diphosphate + ATP = a 2'-deoxyribonucleoside 5'-triphosphate + ADP</text>
        <dbReference type="Rhea" id="RHEA:44640"/>
        <dbReference type="ChEBI" id="CHEBI:30616"/>
        <dbReference type="ChEBI" id="CHEBI:61560"/>
        <dbReference type="ChEBI" id="CHEBI:73316"/>
        <dbReference type="ChEBI" id="CHEBI:456216"/>
        <dbReference type="EC" id="2.7.4.6"/>
    </reaction>
</comment>
<keyword evidence="12" id="KW-0597">Phosphoprotein</keyword>
<comment type="function">
    <text evidence="12">Major role in the synthesis of nucleoside triphosphates other than ATP. The ATP gamma phosphate is transferred to the NDP beta phosphate via a ping-pong mechanism, using a phosphorylated active-site intermediate.</text>
</comment>
<reference evidence="16 18" key="1">
    <citation type="submission" date="2016-01" db="EMBL/GenBank/DDBJ databases">
        <authorList>
            <person name="Mitreva M."/>
            <person name="Pepin K.H."/>
            <person name="Mihindukulasuriya K.A."/>
            <person name="Fulton R."/>
            <person name="Fronick C."/>
            <person name="O'Laughlin M."/>
            <person name="Miner T."/>
            <person name="Herter B."/>
            <person name="Rosa B.A."/>
            <person name="Cordes M."/>
            <person name="Tomlinson C."/>
            <person name="Wollam A."/>
            <person name="Palsikar V.B."/>
            <person name="Mardis E.R."/>
            <person name="Wilson R.K."/>
        </authorList>
    </citation>
    <scope>NUCLEOTIDE SEQUENCE [LARGE SCALE GENOMIC DNA]</scope>
    <source>
        <strain evidence="16 18">DNF00696</strain>
    </source>
</reference>
<keyword evidence="9 12" id="KW-0067">ATP-binding</keyword>
<feature type="binding site" evidence="12 13">
    <location>
        <position position="111"/>
    </location>
    <ligand>
        <name>ATP</name>
        <dbReference type="ChEBI" id="CHEBI:30616"/>
    </ligand>
</feature>
<keyword evidence="12" id="KW-0963">Cytoplasm</keyword>
<evidence type="ECO:0000313" key="16">
    <source>
        <dbReference type="EMBL" id="KXB80453.1"/>
    </source>
</evidence>
<dbReference type="FunFam" id="3.30.70.141:FF:000003">
    <property type="entry name" value="Nucleoside diphosphate kinase"/>
    <property type="match status" value="1"/>
</dbReference>
<evidence type="ECO:0000256" key="9">
    <source>
        <dbReference type="ARBA" id="ARBA00022840"/>
    </source>
</evidence>